<dbReference type="Pfam" id="PF13521">
    <property type="entry name" value="AAA_28"/>
    <property type="match status" value="1"/>
</dbReference>
<organism evidence="2 3">
    <name type="scientific">Sphingomonas horti</name>
    <dbReference type="NCBI Taxonomy" id="2682842"/>
    <lineage>
        <taxon>Bacteria</taxon>
        <taxon>Pseudomonadati</taxon>
        <taxon>Pseudomonadota</taxon>
        <taxon>Alphaproteobacteria</taxon>
        <taxon>Sphingomonadales</taxon>
        <taxon>Sphingomonadaceae</taxon>
        <taxon>Sphingomonas</taxon>
    </lineage>
</organism>
<proteinExistence type="predicted"/>
<keyword evidence="3" id="KW-1185">Reference proteome</keyword>
<feature type="domain" description="NadR/Ttd14 AAA" evidence="1">
    <location>
        <begin position="5"/>
        <end position="155"/>
    </location>
</feature>
<protein>
    <submittedName>
        <fullName evidence="2">AAA family ATPase</fullName>
    </submittedName>
</protein>
<evidence type="ECO:0000259" key="1">
    <source>
        <dbReference type="Pfam" id="PF13521"/>
    </source>
</evidence>
<dbReference type="InterPro" id="IPR027417">
    <property type="entry name" value="P-loop_NTPase"/>
</dbReference>
<dbReference type="Proteomes" id="UP000441389">
    <property type="component" value="Unassembled WGS sequence"/>
</dbReference>
<evidence type="ECO:0000313" key="3">
    <source>
        <dbReference type="Proteomes" id="UP000441389"/>
    </source>
</evidence>
<dbReference type="InterPro" id="IPR052735">
    <property type="entry name" value="NAD_biosynth-regulator"/>
</dbReference>
<dbReference type="InterPro" id="IPR038727">
    <property type="entry name" value="NadR/Ttd14_AAA_dom"/>
</dbReference>
<sequence length="188" mass="21094">MTRTICLHGPESTGKSTLGPRIAKALGGLYVAEFGRTWSEAKGIGFTMTDLIAIAKGHMAATREALNRRPPWLVLDTDPLMTAVWADMLFGERDPWFDRFTDTADFYLMFDIDLPWVADGTRMFGSEELRRKFFDLSRAELERRGLPWALVGGQGNARFDNAMKAIGEAAERGCFPDDVRRATRRDVG</sequence>
<dbReference type="RefSeq" id="WP_157027899.1">
    <property type="nucleotide sequence ID" value="NZ_WQMS01000016.1"/>
</dbReference>
<dbReference type="Gene3D" id="3.40.50.300">
    <property type="entry name" value="P-loop containing nucleotide triphosphate hydrolases"/>
    <property type="match status" value="1"/>
</dbReference>
<gene>
    <name evidence="2" type="ORF">GON01_13520</name>
</gene>
<dbReference type="PANTHER" id="PTHR37512">
    <property type="entry name" value="TRIFUNCTIONAL NAD BIOSYNTHESIS/REGULATOR PROTEIN NADR"/>
    <property type="match status" value="1"/>
</dbReference>
<dbReference type="SUPFAM" id="SSF52540">
    <property type="entry name" value="P-loop containing nucleoside triphosphate hydrolases"/>
    <property type="match status" value="1"/>
</dbReference>
<dbReference type="PANTHER" id="PTHR37512:SF1">
    <property type="entry name" value="NADR_TTD14 AAA DOMAIN-CONTAINING PROTEIN"/>
    <property type="match status" value="1"/>
</dbReference>
<reference evidence="2 3" key="1">
    <citation type="submission" date="2019-12" db="EMBL/GenBank/DDBJ databases">
        <authorList>
            <person name="Huq M.A."/>
        </authorList>
    </citation>
    <scope>NUCLEOTIDE SEQUENCE [LARGE SCALE GENOMIC DNA]</scope>
    <source>
        <strain evidence="2 3">MAH-20</strain>
    </source>
</reference>
<accession>A0A6I4J2V8</accession>
<comment type="caution">
    <text evidence="2">The sequence shown here is derived from an EMBL/GenBank/DDBJ whole genome shotgun (WGS) entry which is preliminary data.</text>
</comment>
<dbReference type="AlphaFoldDB" id="A0A6I4J2V8"/>
<name>A0A6I4J2V8_9SPHN</name>
<evidence type="ECO:0000313" key="2">
    <source>
        <dbReference type="EMBL" id="MVO78949.1"/>
    </source>
</evidence>
<dbReference type="EMBL" id="WQMS01000016">
    <property type="protein sequence ID" value="MVO78949.1"/>
    <property type="molecule type" value="Genomic_DNA"/>
</dbReference>